<accession>A0A9P6XLD4</accession>
<evidence type="ECO:0000256" key="1">
    <source>
        <dbReference type="SAM" id="MobiDB-lite"/>
    </source>
</evidence>
<organism evidence="2 3">
    <name type="scientific">Rhizopus oryzae</name>
    <name type="common">Mucormycosis agent</name>
    <name type="synonym">Rhizopus arrhizus var. delemar</name>
    <dbReference type="NCBI Taxonomy" id="64495"/>
    <lineage>
        <taxon>Eukaryota</taxon>
        <taxon>Fungi</taxon>
        <taxon>Fungi incertae sedis</taxon>
        <taxon>Mucoromycota</taxon>
        <taxon>Mucoromycotina</taxon>
        <taxon>Mucoromycetes</taxon>
        <taxon>Mucorales</taxon>
        <taxon>Mucorineae</taxon>
        <taxon>Rhizopodaceae</taxon>
        <taxon>Rhizopus</taxon>
    </lineage>
</organism>
<comment type="caution">
    <text evidence="2">The sequence shown here is derived from an EMBL/GenBank/DDBJ whole genome shotgun (WGS) entry which is preliminary data.</text>
</comment>
<name>A0A9P6XLD4_RHIOR</name>
<dbReference type="AlphaFoldDB" id="A0A9P6XLD4"/>
<dbReference type="Proteomes" id="UP000717996">
    <property type="component" value="Unassembled WGS sequence"/>
</dbReference>
<evidence type="ECO:0000313" key="3">
    <source>
        <dbReference type="Proteomes" id="UP000717996"/>
    </source>
</evidence>
<protein>
    <submittedName>
        <fullName evidence="2">Uncharacterized protein</fullName>
    </submittedName>
</protein>
<sequence>MPCRLCAHQGWHPPRQISVPTKAGTHQGVSPSSSWSGQSHRPAAAAVRCWKAAHAPASRSPHGNRPHPRSCGTPRRNARNPHGRACAVRSSRTRRP</sequence>
<feature type="compositionally biased region" description="Low complexity" evidence="1">
    <location>
        <begin position="30"/>
        <end position="39"/>
    </location>
</feature>
<evidence type="ECO:0000313" key="2">
    <source>
        <dbReference type="EMBL" id="KAG1522783.1"/>
    </source>
</evidence>
<gene>
    <name evidence="2" type="ORF">G6F51_014577</name>
</gene>
<proteinExistence type="predicted"/>
<feature type="region of interest" description="Disordered" evidence="1">
    <location>
        <begin position="1"/>
        <end position="96"/>
    </location>
</feature>
<reference evidence="2" key="1">
    <citation type="journal article" date="2020" name="Microb. Genom.">
        <title>Genetic diversity of clinical and environmental Mucorales isolates obtained from an investigation of mucormycosis cases among solid organ transplant recipients.</title>
        <authorList>
            <person name="Nguyen M.H."/>
            <person name="Kaul D."/>
            <person name="Muto C."/>
            <person name="Cheng S.J."/>
            <person name="Richter R.A."/>
            <person name="Bruno V.M."/>
            <person name="Liu G."/>
            <person name="Beyhan S."/>
            <person name="Sundermann A.J."/>
            <person name="Mounaud S."/>
            <person name="Pasculle A.W."/>
            <person name="Nierman W.C."/>
            <person name="Driscoll E."/>
            <person name="Cumbie R."/>
            <person name="Clancy C.J."/>
            <person name="Dupont C.L."/>
        </authorList>
    </citation>
    <scope>NUCLEOTIDE SEQUENCE</scope>
    <source>
        <strain evidence="2">GL16</strain>
    </source>
</reference>
<dbReference type="EMBL" id="JAANIT010012290">
    <property type="protein sequence ID" value="KAG1522783.1"/>
    <property type="molecule type" value="Genomic_DNA"/>
</dbReference>